<evidence type="ECO:0000256" key="6">
    <source>
        <dbReference type="ARBA" id="ARBA00023316"/>
    </source>
</evidence>
<dbReference type="GO" id="GO:0008360">
    <property type="term" value="P:regulation of cell shape"/>
    <property type="evidence" value="ECO:0007669"/>
    <property type="project" value="UniProtKB-UniRule"/>
</dbReference>
<dbReference type="Proteomes" id="UP000289708">
    <property type="component" value="Unassembled WGS sequence"/>
</dbReference>
<keyword evidence="5 7" id="KW-0573">Peptidoglycan synthesis</keyword>
<dbReference type="PROSITE" id="PS52029">
    <property type="entry name" value="LD_TPASE"/>
    <property type="match status" value="1"/>
</dbReference>
<evidence type="ECO:0000256" key="2">
    <source>
        <dbReference type="ARBA" id="ARBA00005992"/>
    </source>
</evidence>
<dbReference type="InterPro" id="IPR036365">
    <property type="entry name" value="PGBD-like_sf"/>
</dbReference>
<reference evidence="11 12" key="1">
    <citation type="submission" date="2018-12" db="EMBL/GenBank/DDBJ databases">
        <title>bacterium Hansschlegelia zhihuaiae S113.</title>
        <authorList>
            <person name="He J."/>
        </authorList>
    </citation>
    <scope>NUCLEOTIDE SEQUENCE [LARGE SCALE GENOMIC DNA]</scope>
    <source>
        <strain evidence="11 12">S 113</strain>
    </source>
</reference>
<dbReference type="CDD" id="cd16913">
    <property type="entry name" value="YkuD_like"/>
    <property type="match status" value="1"/>
</dbReference>
<feature type="region of interest" description="Disordered" evidence="8">
    <location>
        <begin position="56"/>
        <end position="84"/>
    </location>
</feature>
<evidence type="ECO:0000259" key="10">
    <source>
        <dbReference type="PROSITE" id="PS52029"/>
    </source>
</evidence>
<dbReference type="UniPathway" id="UPA00219"/>
<dbReference type="AlphaFoldDB" id="A0A4Q0MNH5"/>
<dbReference type="Gene3D" id="2.40.440.10">
    <property type="entry name" value="L,D-transpeptidase catalytic domain-like"/>
    <property type="match status" value="1"/>
</dbReference>
<dbReference type="InterPro" id="IPR038063">
    <property type="entry name" value="Transpep_catalytic_dom"/>
</dbReference>
<evidence type="ECO:0000256" key="5">
    <source>
        <dbReference type="ARBA" id="ARBA00022984"/>
    </source>
</evidence>
<proteinExistence type="inferred from homology"/>
<dbReference type="InterPro" id="IPR005490">
    <property type="entry name" value="LD_TPept_cat_dom"/>
</dbReference>
<evidence type="ECO:0000313" key="11">
    <source>
        <dbReference type="EMBL" id="RXF74629.1"/>
    </source>
</evidence>
<gene>
    <name evidence="11" type="ORF">EK403_04330</name>
</gene>
<comment type="similarity">
    <text evidence="2">Belongs to the YkuD family.</text>
</comment>
<evidence type="ECO:0000256" key="4">
    <source>
        <dbReference type="ARBA" id="ARBA00022960"/>
    </source>
</evidence>
<keyword evidence="3" id="KW-0808">Transferase</keyword>
<organism evidence="11 12">
    <name type="scientific">Hansschlegelia zhihuaiae</name>
    <dbReference type="NCBI Taxonomy" id="405005"/>
    <lineage>
        <taxon>Bacteria</taxon>
        <taxon>Pseudomonadati</taxon>
        <taxon>Pseudomonadota</taxon>
        <taxon>Alphaproteobacteria</taxon>
        <taxon>Hyphomicrobiales</taxon>
        <taxon>Methylopilaceae</taxon>
        <taxon>Hansschlegelia</taxon>
    </lineage>
</organism>
<evidence type="ECO:0000256" key="8">
    <source>
        <dbReference type="SAM" id="MobiDB-lite"/>
    </source>
</evidence>
<evidence type="ECO:0000256" key="7">
    <source>
        <dbReference type="PROSITE-ProRule" id="PRU01373"/>
    </source>
</evidence>
<dbReference type="PANTHER" id="PTHR30582:SF30">
    <property type="entry name" value="BLR4375 PROTEIN"/>
    <property type="match status" value="1"/>
</dbReference>
<evidence type="ECO:0000256" key="1">
    <source>
        <dbReference type="ARBA" id="ARBA00004752"/>
    </source>
</evidence>
<dbReference type="GO" id="GO:0071972">
    <property type="term" value="F:peptidoglycan L,D-transpeptidase activity"/>
    <property type="evidence" value="ECO:0007669"/>
    <property type="project" value="TreeGrafter"/>
</dbReference>
<dbReference type="InterPro" id="IPR002477">
    <property type="entry name" value="Peptidoglycan-bd-like"/>
</dbReference>
<dbReference type="PANTHER" id="PTHR30582">
    <property type="entry name" value="L,D-TRANSPEPTIDASE"/>
    <property type="match status" value="1"/>
</dbReference>
<feature type="active site" description="Nucleophile" evidence="7">
    <location>
        <position position="337"/>
    </location>
</feature>
<keyword evidence="12" id="KW-1185">Reference proteome</keyword>
<feature type="signal peptide" evidence="9">
    <location>
        <begin position="1"/>
        <end position="24"/>
    </location>
</feature>
<dbReference type="OrthoDB" id="9787225at2"/>
<dbReference type="GO" id="GO:0005576">
    <property type="term" value="C:extracellular region"/>
    <property type="evidence" value="ECO:0007669"/>
    <property type="project" value="TreeGrafter"/>
</dbReference>
<sequence>MSGFWVRALVAAVLLASVPVAVSAQQPSLPRPPELTEQAIDAADFDGWRARLDELAKAQAAESRRPKSKRKADGAPPVGKAPPDPFLVRVQILLDRAHASPGVIDGRDGGNFRKAVRAFQEMRTLAVTGEPDAEFWAALSADQRKATLIYELTQADVDGPYSPPLPKDFAKLAKMKSLGYSGPEEMLAERFHLDEPLLRALNPGVDFRKTGQKILVPDVSGEPTARVLRIVVEREGGELKAYDKDGAIVLVDPATVGSQDTPSPSGRMKVTKAYPDPPYHYDPKKNFQQGKNRRKLTLPPGPNGPVGSMWIDLTKPTYGIHGTPDPEKIDKTGSHGCVRLTNWDAQALAALVEPGKTEVEFR</sequence>
<dbReference type="GO" id="GO:0071555">
    <property type="term" value="P:cell wall organization"/>
    <property type="evidence" value="ECO:0007669"/>
    <property type="project" value="UniProtKB-UniRule"/>
</dbReference>
<dbReference type="Pfam" id="PF01471">
    <property type="entry name" value="PG_binding_1"/>
    <property type="match status" value="1"/>
</dbReference>
<comment type="caution">
    <text evidence="11">The sequence shown here is derived from an EMBL/GenBank/DDBJ whole genome shotgun (WGS) entry which is preliminary data.</text>
</comment>
<dbReference type="SUPFAM" id="SSF141523">
    <property type="entry name" value="L,D-transpeptidase catalytic domain-like"/>
    <property type="match status" value="1"/>
</dbReference>
<keyword evidence="6 7" id="KW-0961">Cell wall biogenesis/degradation</keyword>
<keyword evidence="9" id="KW-0732">Signal</keyword>
<comment type="pathway">
    <text evidence="1 7">Cell wall biogenesis; peptidoglycan biosynthesis.</text>
</comment>
<dbReference type="RefSeq" id="WP_128776279.1">
    <property type="nucleotide sequence ID" value="NZ_RYFI01000003.1"/>
</dbReference>
<evidence type="ECO:0000313" key="12">
    <source>
        <dbReference type="Proteomes" id="UP000289708"/>
    </source>
</evidence>
<keyword evidence="4 7" id="KW-0133">Cell shape</keyword>
<evidence type="ECO:0000256" key="3">
    <source>
        <dbReference type="ARBA" id="ARBA00022679"/>
    </source>
</evidence>
<protein>
    <submittedName>
        <fullName evidence="11">Murein L,D-transpeptidase</fullName>
    </submittedName>
</protein>
<dbReference type="GO" id="GO:0016740">
    <property type="term" value="F:transferase activity"/>
    <property type="evidence" value="ECO:0007669"/>
    <property type="project" value="UniProtKB-KW"/>
</dbReference>
<dbReference type="InterPro" id="IPR036366">
    <property type="entry name" value="PGBDSf"/>
</dbReference>
<dbReference type="Pfam" id="PF03734">
    <property type="entry name" value="YkuD"/>
    <property type="match status" value="1"/>
</dbReference>
<evidence type="ECO:0000256" key="9">
    <source>
        <dbReference type="SAM" id="SignalP"/>
    </source>
</evidence>
<dbReference type="Gene3D" id="1.10.101.10">
    <property type="entry name" value="PGBD-like superfamily/PGBD"/>
    <property type="match status" value="1"/>
</dbReference>
<name>A0A4Q0MNH5_9HYPH</name>
<dbReference type="GO" id="GO:0018104">
    <property type="term" value="P:peptidoglycan-protein cross-linking"/>
    <property type="evidence" value="ECO:0007669"/>
    <property type="project" value="TreeGrafter"/>
</dbReference>
<feature type="domain" description="L,D-TPase catalytic" evidence="10">
    <location>
        <begin position="228"/>
        <end position="362"/>
    </location>
</feature>
<accession>A0A4Q0MNH5</accession>
<feature type="chain" id="PRO_5020647957" evidence="9">
    <location>
        <begin position="25"/>
        <end position="362"/>
    </location>
</feature>
<dbReference type="EMBL" id="RYFI01000003">
    <property type="protein sequence ID" value="RXF74629.1"/>
    <property type="molecule type" value="Genomic_DNA"/>
</dbReference>
<feature type="active site" description="Proton donor/acceptor" evidence="7">
    <location>
        <position position="321"/>
    </location>
</feature>
<dbReference type="InterPro" id="IPR050979">
    <property type="entry name" value="LD-transpeptidase"/>
</dbReference>
<dbReference type="SUPFAM" id="SSF47090">
    <property type="entry name" value="PGBD-like"/>
    <property type="match status" value="1"/>
</dbReference>